<organism evidence="1">
    <name type="scientific">Cedratvirus lausannensis</name>
    <dbReference type="NCBI Taxonomy" id="2023205"/>
    <lineage>
        <taxon>Viruses</taxon>
        <taxon>Pithoviruses</taxon>
        <taxon>Orthocedratvirinae</taxon>
        <taxon>Alphacedratvirus</taxon>
        <taxon>Alphacedratvirus francolausannense</taxon>
    </lineage>
</organism>
<dbReference type="EMBL" id="LT907979">
    <property type="protein sequence ID" value="SOB73924.1"/>
    <property type="molecule type" value="Genomic_DNA"/>
</dbReference>
<evidence type="ECO:0000313" key="2">
    <source>
        <dbReference type="Proteomes" id="UP000274850"/>
    </source>
</evidence>
<proteinExistence type="predicted"/>
<keyword evidence="2" id="KW-1185">Reference proteome</keyword>
<protein>
    <submittedName>
        <fullName evidence="1">Uncharacterized protein</fullName>
    </submittedName>
</protein>
<sequence>MQRDDLYEKKASLDEHINFVKEQLLYTDDPVETRRLIVVLDDLVAEQLQLEDYLGEASYRPQRRSPSGFLNKYTTLPNKEEVWHSFGQRYPTKPLGELRIGTWVRPRGENEWFRLSAKYPKYITVVGEDNNQTIYINSNRYSEPWEYRE</sequence>
<evidence type="ECO:0000313" key="1">
    <source>
        <dbReference type="EMBL" id="SOB73924.1"/>
    </source>
</evidence>
<accession>A0A285PWD9</accession>
<reference evidence="1" key="1">
    <citation type="submission" date="2017-08" db="EMBL/GenBank/DDBJ databases">
        <authorList>
            <person name="de Groot N.N."/>
        </authorList>
    </citation>
    <scope>NUCLEOTIDE SEQUENCE</scope>
</reference>
<name>A0A285PWD9_9VIRU</name>
<dbReference type="Proteomes" id="UP000274850">
    <property type="component" value="Segment"/>
</dbReference>
<gene>
    <name evidence="1" type="ORF">BQ9231_00041</name>
</gene>